<evidence type="ECO:0000256" key="5">
    <source>
        <dbReference type="ARBA" id="ARBA00022989"/>
    </source>
</evidence>
<keyword evidence="3" id="KW-1003">Cell membrane</keyword>
<feature type="domain" description="YetF C-terminal" evidence="9">
    <location>
        <begin position="242"/>
        <end position="356"/>
    </location>
</feature>
<dbReference type="Pfam" id="PF04239">
    <property type="entry name" value="DUF421"/>
    <property type="match status" value="1"/>
</dbReference>
<dbReference type="EMBL" id="BRPL01000002">
    <property type="protein sequence ID" value="GLB46453.1"/>
    <property type="molecule type" value="Genomic_DNA"/>
</dbReference>
<evidence type="ECO:0000256" key="8">
    <source>
        <dbReference type="SAM" id="Phobius"/>
    </source>
</evidence>
<dbReference type="Gene3D" id="3.30.240.20">
    <property type="entry name" value="bsu07140 like domains"/>
    <property type="match status" value="2"/>
</dbReference>
<name>A0A9W6B138_9LACO</name>
<feature type="transmembrane region" description="Helical" evidence="8">
    <location>
        <begin position="15"/>
        <end position="35"/>
    </location>
</feature>
<keyword evidence="4 8" id="KW-0812">Transmembrane</keyword>
<organism evidence="11 12">
    <name type="scientific">Philodulcilactobacillus myokoensis</name>
    <dbReference type="NCBI Taxonomy" id="2929573"/>
    <lineage>
        <taxon>Bacteria</taxon>
        <taxon>Bacillati</taxon>
        <taxon>Bacillota</taxon>
        <taxon>Bacilli</taxon>
        <taxon>Lactobacillales</taxon>
        <taxon>Lactobacillaceae</taxon>
        <taxon>Philodulcilactobacillus</taxon>
    </lineage>
</organism>
<dbReference type="RefSeq" id="WP_286135914.1">
    <property type="nucleotide sequence ID" value="NZ_BRPL01000002.1"/>
</dbReference>
<dbReference type="GO" id="GO:0005886">
    <property type="term" value="C:plasma membrane"/>
    <property type="evidence" value="ECO:0007669"/>
    <property type="project" value="UniProtKB-SubCell"/>
</dbReference>
<evidence type="ECO:0000256" key="1">
    <source>
        <dbReference type="ARBA" id="ARBA00004651"/>
    </source>
</evidence>
<feature type="domain" description="YetF-like N-terminal transmembrane" evidence="10">
    <location>
        <begin position="163"/>
        <end position="232"/>
    </location>
</feature>
<feature type="transmembrane region" description="Helical" evidence="8">
    <location>
        <begin position="217"/>
        <end position="238"/>
    </location>
</feature>
<dbReference type="InterPro" id="IPR007353">
    <property type="entry name" value="DUF421"/>
</dbReference>
<evidence type="ECO:0000256" key="3">
    <source>
        <dbReference type="ARBA" id="ARBA00022475"/>
    </source>
</evidence>
<feature type="transmembrane region" description="Helical" evidence="8">
    <location>
        <begin position="47"/>
        <end position="66"/>
    </location>
</feature>
<comment type="caution">
    <text evidence="11">The sequence shown here is derived from an EMBL/GenBank/DDBJ whole genome shotgun (WGS) entry which is preliminary data.</text>
</comment>
<dbReference type="AlphaFoldDB" id="A0A9W6B138"/>
<sequence>MTLYSYSYLTGNNGILSYTGLIIGIIIGVTILVYGFKYMRDRNNLKFRDIFIILTMLAVLIISVQFNKILSQRTNDGQNIQTARIIQQISKDRHVPTSQIYSDSTSLTDGMTIKVKSTYYRVNLSSTLNNYSLSKTNPVNPNVNYVNQHSFDLNILNGSNEYWAIGLKLLIGFIMLIFQINLSGKGNLAPSNAIDQLQNYVLGGIIGGMIYNQDITILMFFIVLLIWSLIIFGSRVLVHQYPLFKRILTGSPQQIINNGRINVSTALRNGLSASDLTFKLRMSHVGSYQEIKNAVLEQNGQLTITKYNTESISYPVITDGNINSDVLIRMKKPKEWLLDMIKQHHTELASIYLGQFLNGKLYIINYPEKPKRLAERYHNEIIKIRTRYLKYKARNNVRRRRRHNQRQQNKENHQNQK</sequence>
<proteinExistence type="inferred from homology"/>
<dbReference type="InterPro" id="IPR021707">
    <property type="entry name" value="DUF3290"/>
</dbReference>
<evidence type="ECO:0008006" key="13">
    <source>
        <dbReference type="Google" id="ProtNLM"/>
    </source>
</evidence>
<keyword evidence="6 8" id="KW-0472">Membrane</keyword>
<gene>
    <name evidence="11" type="ORF">WR164_04320</name>
</gene>
<keyword evidence="12" id="KW-1185">Reference proteome</keyword>
<evidence type="ECO:0000259" key="9">
    <source>
        <dbReference type="Pfam" id="PF04239"/>
    </source>
</evidence>
<feature type="region of interest" description="Disordered" evidence="7">
    <location>
        <begin position="394"/>
        <end position="417"/>
    </location>
</feature>
<keyword evidence="5 8" id="KW-1133">Transmembrane helix</keyword>
<dbReference type="PANTHER" id="PTHR34582">
    <property type="entry name" value="UPF0702 TRANSMEMBRANE PROTEIN YCAP"/>
    <property type="match status" value="1"/>
</dbReference>
<dbReference type="Pfam" id="PF11694">
    <property type="entry name" value="DUF3290"/>
    <property type="match status" value="1"/>
</dbReference>
<protein>
    <recommendedName>
        <fullName evidence="13">DUF3290 domain-containing protein</fullName>
    </recommendedName>
</protein>
<evidence type="ECO:0000313" key="12">
    <source>
        <dbReference type="Proteomes" id="UP001144204"/>
    </source>
</evidence>
<dbReference type="Pfam" id="PF20730">
    <property type="entry name" value="YetF_N"/>
    <property type="match status" value="1"/>
</dbReference>
<feature type="transmembrane region" description="Helical" evidence="8">
    <location>
        <begin position="162"/>
        <end position="182"/>
    </location>
</feature>
<reference evidence="11" key="1">
    <citation type="submission" date="2022-07" db="EMBL/GenBank/DDBJ databases">
        <authorList>
            <person name="Kouya T."/>
            <person name="Ishiyama Y."/>
        </authorList>
    </citation>
    <scope>NUCLEOTIDE SEQUENCE</scope>
    <source>
        <strain evidence="11">WR16-4</strain>
    </source>
</reference>
<feature type="compositionally biased region" description="Basic and acidic residues" evidence="7">
    <location>
        <begin position="408"/>
        <end position="417"/>
    </location>
</feature>
<evidence type="ECO:0000259" key="10">
    <source>
        <dbReference type="Pfam" id="PF20730"/>
    </source>
</evidence>
<feature type="compositionally biased region" description="Basic residues" evidence="7">
    <location>
        <begin position="394"/>
        <end position="405"/>
    </location>
</feature>
<evidence type="ECO:0000256" key="6">
    <source>
        <dbReference type="ARBA" id="ARBA00023136"/>
    </source>
</evidence>
<dbReference type="Proteomes" id="UP001144204">
    <property type="component" value="Unassembled WGS sequence"/>
</dbReference>
<evidence type="ECO:0000313" key="11">
    <source>
        <dbReference type="EMBL" id="GLB46453.1"/>
    </source>
</evidence>
<dbReference type="PANTHER" id="PTHR34582:SF6">
    <property type="entry name" value="UPF0702 TRANSMEMBRANE PROTEIN YCAP"/>
    <property type="match status" value="1"/>
</dbReference>
<comment type="similarity">
    <text evidence="2">Belongs to the UPF0702 family.</text>
</comment>
<reference evidence="11" key="2">
    <citation type="journal article" date="2023" name="PLoS ONE">
        <title>Philodulcilactobacillus myokoensis gen. nov., sp. nov., a fructophilic, acidophilic, and agar-phobic lactic acid bacterium isolated from fermented vegetable extracts.</title>
        <authorList>
            <person name="Kouya T."/>
            <person name="Ishiyama Y."/>
            <person name="Ohashi S."/>
            <person name="Kumakubo R."/>
            <person name="Yamazaki T."/>
            <person name="Otaki T."/>
        </authorList>
    </citation>
    <scope>NUCLEOTIDE SEQUENCE</scope>
    <source>
        <strain evidence="11">WR16-4</strain>
    </source>
</reference>
<evidence type="ECO:0000256" key="7">
    <source>
        <dbReference type="SAM" id="MobiDB-lite"/>
    </source>
</evidence>
<evidence type="ECO:0000256" key="4">
    <source>
        <dbReference type="ARBA" id="ARBA00022692"/>
    </source>
</evidence>
<dbReference type="InterPro" id="IPR023090">
    <property type="entry name" value="UPF0702_alpha/beta_dom_sf"/>
</dbReference>
<dbReference type="InterPro" id="IPR048454">
    <property type="entry name" value="YetF_N"/>
</dbReference>
<accession>A0A9W6B138</accession>
<evidence type="ECO:0000256" key="2">
    <source>
        <dbReference type="ARBA" id="ARBA00006448"/>
    </source>
</evidence>
<comment type="subcellular location">
    <subcellularLocation>
        <location evidence="1">Cell membrane</location>
        <topology evidence="1">Multi-pass membrane protein</topology>
    </subcellularLocation>
</comment>